<dbReference type="Pfam" id="PF05485">
    <property type="entry name" value="THAP"/>
    <property type="match status" value="1"/>
</dbReference>
<reference evidence="8" key="3">
    <citation type="submission" date="2025-09" db="UniProtKB">
        <authorList>
            <consortium name="Ensembl"/>
        </authorList>
    </citation>
    <scope>IDENTIFICATION</scope>
</reference>
<dbReference type="GeneID" id="113027929"/>
<feature type="domain" description="THAP-type" evidence="7">
    <location>
        <begin position="1"/>
        <end position="81"/>
    </location>
</feature>
<evidence type="ECO:0000256" key="5">
    <source>
        <dbReference type="PROSITE-ProRule" id="PRU00309"/>
    </source>
</evidence>
<proteinExistence type="predicted"/>
<feature type="compositionally biased region" description="Acidic residues" evidence="6">
    <location>
        <begin position="193"/>
        <end position="209"/>
    </location>
</feature>
<dbReference type="PROSITE" id="PS50950">
    <property type="entry name" value="ZF_THAP"/>
    <property type="match status" value="1"/>
</dbReference>
<dbReference type="GeneTree" id="ENSGT00940000163969"/>
<evidence type="ECO:0000256" key="6">
    <source>
        <dbReference type="SAM" id="MobiDB-lite"/>
    </source>
</evidence>
<protein>
    <recommendedName>
        <fullName evidence="7">THAP-type domain-containing protein</fullName>
    </recommendedName>
</protein>
<dbReference type="Gene3D" id="6.20.210.20">
    <property type="entry name" value="THAP domain"/>
    <property type="match status" value="1"/>
</dbReference>
<dbReference type="Bgee" id="ENSACLG00000017542">
    <property type="expression patterns" value="Expressed in testis and 8 other cell types or tissues"/>
</dbReference>
<dbReference type="Proteomes" id="UP000265100">
    <property type="component" value="Chromosome 8"/>
</dbReference>
<feature type="region of interest" description="Disordered" evidence="6">
    <location>
        <begin position="173"/>
        <end position="241"/>
    </location>
</feature>
<dbReference type="GO" id="GO:0008270">
    <property type="term" value="F:zinc ion binding"/>
    <property type="evidence" value="ECO:0007669"/>
    <property type="project" value="UniProtKB-KW"/>
</dbReference>
<dbReference type="RefSeq" id="XP_026033557.1">
    <property type="nucleotide sequence ID" value="XM_026177772.1"/>
</dbReference>
<evidence type="ECO:0000259" key="7">
    <source>
        <dbReference type="PROSITE" id="PS50950"/>
    </source>
</evidence>
<evidence type="ECO:0000256" key="4">
    <source>
        <dbReference type="ARBA" id="ARBA00023125"/>
    </source>
</evidence>
<dbReference type="PANTHER" id="PTHR31751">
    <property type="entry name" value="SI:CH211-108C17.2-RELATED-RELATED"/>
    <property type="match status" value="1"/>
</dbReference>
<name>A0A3P8Q8R4_ASTCA</name>
<dbReference type="AlphaFoldDB" id="A0A3P8Q8R4"/>
<evidence type="ECO:0000313" key="9">
    <source>
        <dbReference type="Proteomes" id="UP000265100"/>
    </source>
</evidence>
<keyword evidence="4 5" id="KW-0238">DNA-binding</keyword>
<keyword evidence="9" id="KW-1185">Reference proteome</keyword>
<accession>A0A3P8Q8R4</accession>
<organism evidence="8 9">
    <name type="scientific">Astatotilapia calliptera</name>
    <name type="common">Eastern happy</name>
    <name type="synonym">Chromis callipterus</name>
    <dbReference type="NCBI Taxonomy" id="8154"/>
    <lineage>
        <taxon>Eukaryota</taxon>
        <taxon>Metazoa</taxon>
        <taxon>Chordata</taxon>
        <taxon>Craniata</taxon>
        <taxon>Vertebrata</taxon>
        <taxon>Euteleostomi</taxon>
        <taxon>Actinopterygii</taxon>
        <taxon>Neopterygii</taxon>
        <taxon>Teleostei</taxon>
        <taxon>Neoteleostei</taxon>
        <taxon>Acanthomorphata</taxon>
        <taxon>Ovalentaria</taxon>
        <taxon>Cichlomorphae</taxon>
        <taxon>Cichliformes</taxon>
        <taxon>Cichlidae</taxon>
        <taxon>African cichlids</taxon>
        <taxon>Pseudocrenilabrinae</taxon>
        <taxon>Haplochromini</taxon>
        <taxon>Astatotilapia</taxon>
    </lineage>
</organism>
<dbReference type="GO" id="GO:0003677">
    <property type="term" value="F:DNA binding"/>
    <property type="evidence" value="ECO:0007669"/>
    <property type="project" value="UniProtKB-UniRule"/>
</dbReference>
<dbReference type="OMA" id="CQCNALI"/>
<reference evidence="8" key="1">
    <citation type="submission" date="2018-05" db="EMBL/GenBank/DDBJ databases">
        <authorList>
            <person name="Datahose"/>
        </authorList>
    </citation>
    <scope>NUCLEOTIDE SEQUENCE</scope>
</reference>
<evidence type="ECO:0000256" key="1">
    <source>
        <dbReference type="ARBA" id="ARBA00022723"/>
    </source>
</evidence>
<dbReference type="InterPro" id="IPR038441">
    <property type="entry name" value="THAP_Znf_sf"/>
</dbReference>
<dbReference type="PANTHER" id="PTHR31751:SF44">
    <property type="entry name" value="SI:CH211-211K8.4-RELATED"/>
    <property type="match status" value="1"/>
</dbReference>
<dbReference type="SUPFAM" id="SSF57716">
    <property type="entry name" value="Glucocorticoid receptor-like (DNA-binding domain)"/>
    <property type="match status" value="1"/>
</dbReference>
<dbReference type="SMART" id="SM00692">
    <property type="entry name" value="DM3"/>
    <property type="match status" value="1"/>
</dbReference>
<dbReference type="InterPro" id="IPR006612">
    <property type="entry name" value="THAP_Znf"/>
</dbReference>
<evidence type="ECO:0000256" key="3">
    <source>
        <dbReference type="ARBA" id="ARBA00022833"/>
    </source>
</evidence>
<sequence>MSPKKCIFGCEGKLNLFALPKEERIRQQWIQYLFSDQRPPKATVYVCSRHFSEDSFVNKAQYDAGFSARLLLKDGALPFIHGDVEESKAAASPVLLPLTRFRNTACQTDPEPKVSVATQFCHYMVSVGTQTSYSPSTRCAATQLSYNTLKQHVRSKATQASVLHCNVGTVTTQSETGIQPGVRPAKRPRLEMMEEEEGEEPEEETELPEASDQYDPICEPYEPDESSSEPPDSREAEATPSHYNDPKYIVFESCLRDLFLTCPVCGLSCEVRRRRMGTFVSFSQLCPSCDYSRKWESQPVAGSTPLGNLQMSAAIYFTGGSFSHVEKVCRAMNLQVFQSDTFRRHARMFLEPAINHKWKRDQQVLMERLRGEGSVAVGGRMRADLLGHCGKLGSYTLMHLSSSSVIDIQLIQSAGVSGSSHVETEALRRGLDLLQVNRLSVDHIVTDRHARVQKYLRKRNVRHYYNIQHLEKGLSRKLKKLAKSKECLLVRRWLPSIRNHVYWSATTSTSAPEKVAKWKSLVNHIQNVHTHDDPLFPTCAHPNRVSMDPSKWFQPDSVALHKLKKLLLNKRILADVGKLSHDHQASTLERFHWLVRRFAPKNVAFPFVGVLCRLYLAAMHFNEDAERHKDRSSEVTVEPQQSEPKPKYVSELMKLLFEDVFKEPSTYVDELKRIPVPDDLRPV</sequence>
<keyword evidence="3" id="KW-0862">Zinc</keyword>
<reference evidence="8" key="2">
    <citation type="submission" date="2025-08" db="UniProtKB">
        <authorList>
            <consortium name="Ensembl"/>
        </authorList>
    </citation>
    <scope>IDENTIFICATION</scope>
</reference>
<dbReference type="Ensembl" id="ENSACLT00000026394.2">
    <property type="protein sequence ID" value="ENSACLP00000025781.2"/>
    <property type="gene ID" value="ENSACLG00000017542.2"/>
</dbReference>
<keyword evidence="1" id="KW-0479">Metal-binding</keyword>
<dbReference type="SMART" id="SM00980">
    <property type="entry name" value="THAP"/>
    <property type="match status" value="1"/>
</dbReference>
<keyword evidence="2 5" id="KW-0863">Zinc-finger</keyword>
<evidence type="ECO:0000313" key="8">
    <source>
        <dbReference type="Ensembl" id="ENSACLP00000025781.2"/>
    </source>
</evidence>
<evidence type="ECO:0000256" key="2">
    <source>
        <dbReference type="ARBA" id="ARBA00022771"/>
    </source>
</evidence>